<proteinExistence type="predicted"/>
<dbReference type="Proteomes" id="UP000092462">
    <property type="component" value="Unassembled WGS sequence"/>
</dbReference>
<dbReference type="EMBL" id="AJVK01015372">
    <property type="status" value="NOT_ANNOTATED_CDS"/>
    <property type="molecule type" value="Genomic_DNA"/>
</dbReference>
<name>A0A1B0DHK7_PHLPP</name>
<sequence length="262" mass="29211">MNEPDSLENDIEIVDDQEDAEVEVSIPRDTKVSERVIESVITINISPQSRLMASPGTTAMTFVVTVVLQIPPTAEVGLRDRVTLTAQGIVSAVQSVYLTVSSATSTQDSSAPWMYWTYGSRCEWRSSPGNCAGHVWSVEISAHDWETGILRIQSQPRGLLYRNQFIAGTRDPVLATYSASCCQPRVTITAFDLANNQKSVSLDVRDIWLSEAAIAAVVLGCILLIILIILLIVLCCWCYRRKRASRDLPVYRTERTRMERRS</sequence>
<dbReference type="EnsemblMetazoa" id="PPAI007641-RA">
    <property type="protein sequence ID" value="PPAI007641-PA"/>
    <property type="gene ID" value="PPAI007641"/>
</dbReference>
<protein>
    <submittedName>
        <fullName evidence="1">Uncharacterized protein</fullName>
    </submittedName>
</protein>
<evidence type="ECO:0000313" key="1">
    <source>
        <dbReference type="EnsemblMetazoa" id="PPAI007641-PA"/>
    </source>
</evidence>
<keyword evidence="2" id="KW-1185">Reference proteome</keyword>
<reference evidence="1" key="1">
    <citation type="submission" date="2022-08" db="UniProtKB">
        <authorList>
            <consortium name="EnsemblMetazoa"/>
        </authorList>
    </citation>
    <scope>IDENTIFICATION</scope>
    <source>
        <strain evidence="1">Israel</strain>
    </source>
</reference>
<dbReference type="AlphaFoldDB" id="A0A1B0DHK7"/>
<organism evidence="1 2">
    <name type="scientific">Phlebotomus papatasi</name>
    <name type="common">Sandfly</name>
    <dbReference type="NCBI Taxonomy" id="29031"/>
    <lineage>
        <taxon>Eukaryota</taxon>
        <taxon>Metazoa</taxon>
        <taxon>Ecdysozoa</taxon>
        <taxon>Arthropoda</taxon>
        <taxon>Hexapoda</taxon>
        <taxon>Insecta</taxon>
        <taxon>Pterygota</taxon>
        <taxon>Neoptera</taxon>
        <taxon>Endopterygota</taxon>
        <taxon>Diptera</taxon>
        <taxon>Nematocera</taxon>
        <taxon>Psychodoidea</taxon>
        <taxon>Psychodidae</taxon>
        <taxon>Phlebotomus</taxon>
        <taxon>Phlebotomus</taxon>
    </lineage>
</organism>
<dbReference type="VEuPathDB" id="VectorBase:PPAI007641"/>
<accession>A0A1B0DHK7</accession>
<evidence type="ECO:0000313" key="2">
    <source>
        <dbReference type="Proteomes" id="UP000092462"/>
    </source>
</evidence>